<dbReference type="Gene3D" id="3.40.50.2000">
    <property type="entry name" value="Glycogen Phosphorylase B"/>
    <property type="match status" value="1"/>
</dbReference>
<evidence type="ECO:0008006" key="3">
    <source>
        <dbReference type="Google" id="ProtNLM"/>
    </source>
</evidence>
<reference evidence="1 2" key="1">
    <citation type="submission" date="2017-08" db="EMBL/GenBank/DDBJ databases">
        <title>Halomonas binhaiensis sp. nov., isolated from saline alkaline soil.</title>
        <authorList>
            <person name="Wang D."/>
            <person name="Zhang G."/>
        </authorList>
    </citation>
    <scope>NUCLEOTIDE SEQUENCE [LARGE SCALE GENOMIC DNA]</scope>
    <source>
        <strain evidence="1 2">WN018</strain>
    </source>
</reference>
<dbReference type="RefSeq" id="WP_095603280.1">
    <property type="nucleotide sequence ID" value="NZ_NSKA01000002.1"/>
</dbReference>
<accession>A0ABX4HLA2</accession>
<gene>
    <name evidence="1" type="ORF">CK497_07775</name>
</gene>
<dbReference type="Proteomes" id="UP000218675">
    <property type="component" value="Unassembled WGS sequence"/>
</dbReference>
<evidence type="ECO:0000313" key="2">
    <source>
        <dbReference type="Proteomes" id="UP000218675"/>
    </source>
</evidence>
<keyword evidence="2" id="KW-1185">Reference proteome</keyword>
<organism evidence="1 2">
    <name type="scientific">Vreelandella alkaliphila</name>
    <dbReference type="NCBI Taxonomy" id="272774"/>
    <lineage>
        <taxon>Bacteria</taxon>
        <taxon>Pseudomonadati</taxon>
        <taxon>Pseudomonadota</taxon>
        <taxon>Gammaproteobacteria</taxon>
        <taxon>Oceanospirillales</taxon>
        <taxon>Halomonadaceae</taxon>
        <taxon>Vreelandella</taxon>
    </lineage>
</organism>
<protein>
    <recommendedName>
        <fullName evidence="3">Glycosyltransferase</fullName>
    </recommendedName>
</protein>
<dbReference type="EMBL" id="NSKA01000002">
    <property type="protein sequence ID" value="PAU73002.1"/>
    <property type="molecule type" value="Genomic_DNA"/>
</dbReference>
<evidence type="ECO:0000313" key="1">
    <source>
        <dbReference type="EMBL" id="PAU73002.1"/>
    </source>
</evidence>
<name>A0ABX4HLA2_9GAMM</name>
<dbReference type="SUPFAM" id="SSF53756">
    <property type="entry name" value="UDP-Glycosyltransferase/glycogen phosphorylase"/>
    <property type="match status" value="1"/>
</dbReference>
<proteinExistence type="predicted"/>
<sequence length="691" mass="79136">MLSLNSICAVIEKSSLFDGNWYSRKYQDVQESGLKPLEHFVKYGSKLLRDPGPNFSSADYTARYSRLFKKGDWALLHYLLVGEKEGLLVDRSNGAGDYNLVEKNQVVNLKNDTVLNEKNSQVFVGIASIPQRVNCLEQTVQSLISQVDKIGVFLDKYSVVPEFLKNNEKITYKMSSDFPAEIGDAGKFYWVDNHEGFYFTCDDDLIYPENYIERITKKIQFFDYPVVVGWHGSVILEPFANYYDKDSRRVFSFGAPRPYDTPVHILGTGCMGFHTSHINVSFSDFKTPNMADVYFAVLGQQQNIPFIVAEHKKGEIFESDASQEFSIYQHSSKSIEGSRHNTKEKQNEIVSKTKWNVNYVNRNLKILIVGRFKINVKGGVYKSSHLLKDGLEKIGHTVDICCLSELNERDFDKNYDFCLAYAPDPNRPDFGDCINSIKFLARNGCVCAVNLSFNLNKERTSWVENKLWELNSEFKKPKIFFASFSNSTQYFFKEKTREMIVPFPKTISLNRYENKGYEHREGIFLGDLAKLNNSSLVNGNLSKWIEQIRIKLPHVNIYVLKHYHTNEVPLNYLKVIPYTQDIGRVLNKFRLTVCLVPGATFEMVPLESMVSGTPVIHREMPQSLSEYLSPLSVEVSSPIELGEVCKNLYEREDIWSRISSAGYNSLSFFEVNNVIADIDIAIRKVISRSNA</sequence>
<comment type="caution">
    <text evidence="1">The sequence shown here is derived from an EMBL/GenBank/DDBJ whole genome shotgun (WGS) entry which is preliminary data.</text>
</comment>